<proteinExistence type="predicted"/>
<keyword evidence="1" id="KW-1133">Transmembrane helix</keyword>
<reference evidence="2" key="1">
    <citation type="submission" date="2015-11" db="EMBL/GenBank/DDBJ databases">
        <title>De novo transcriptome assembly of four potential Pierce s Disease insect vectors from Arizona vineyards.</title>
        <authorList>
            <person name="Tassone E.E."/>
        </authorList>
    </citation>
    <scope>NUCLEOTIDE SEQUENCE</scope>
</reference>
<dbReference type="EMBL" id="GECZ01014909">
    <property type="protein sequence ID" value="JAS54860.1"/>
    <property type="molecule type" value="Transcribed_RNA"/>
</dbReference>
<keyword evidence="1" id="KW-0472">Membrane</keyword>
<protein>
    <submittedName>
        <fullName evidence="2">Uncharacterized protein</fullName>
    </submittedName>
</protein>
<feature type="transmembrane region" description="Helical" evidence="1">
    <location>
        <begin position="59"/>
        <end position="80"/>
    </location>
</feature>
<feature type="non-terminal residue" evidence="2">
    <location>
        <position position="145"/>
    </location>
</feature>
<organism evidence="2">
    <name type="scientific">Cuerna arida</name>
    <dbReference type="NCBI Taxonomy" id="1464854"/>
    <lineage>
        <taxon>Eukaryota</taxon>
        <taxon>Metazoa</taxon>
        <taxon>Ecdysozoa</taxon>
        <taxon>Arthropoda</taxon>
        <taxon>Hexapoda</taxon>
        <taxon>Insecta</taxon>
        <taxon>Pterygota</taxon>
        <taxon>Neoptera</taxon>
        <taxon>Paraneoptera</taxon>
        <taxon>Hemiptera</taxon>
        <taxon>Auchenorrhyncha</taxon>
        <taxon>Membracoidea</taxon>
        <taxon>Cicadellidae</taxon>
        <taxon>Cicadellinae</taxon>
        <taxon>Proconiini</taxon>
        <taxon>Cuerna</taxon>
    </lineage>
</organism>
<sequence length="145" mass="16068">MKKTNSIPSIIHELNDNVENYLIDNNIKMRNGASPGLWLCFMLPASVILGTWNHPDCSYFYRTATCLSVGLLLNSLTIIFQVNHSAKFRTACCAVNSATTTLLLSYFSHHNLLFNVLLGVASSFGYNKLLLLALQVSPCSFTFGE</sequence>
<feature type="transmembrane region" description="Helical" evidence="1">
    <location>
        <begin position="36"/>
        <end position="53"/>
    </location>
</feature>
<name>A0A1B6FXD7_9HEMI</name>
<accession>A0A1B6FXD7</accession>
<dbReference type="AlphaFoldDB" id="A0A1B6FXD7"/>
<evidence type="ECO:0000256" key="1">
    <source>
        <dbReference type="SAM" id="Phobius"/>
    </source>
</evidence>
<gene>
    <name evidence="2" type="ORF">g.47004</name>
</gene>
<evidence type="ECO:0000313" key="2">
    <source>
        <dbReference type="EMBL" id="JAS54860.1"/>
    </source>
</evidence>
<keyword evidence="1" id="KW-0812">Transmembrane</keyword>